<accession>A0ABQ7G375</accession>
<dbReference type="PANTHER" id="PTHR47101">
    <property type="entry name" value="PHOSPHATIDATE CYTIDYLYLTRANSFERASE 5, CHLOROPLASTIC"/>
    <property type="match status" value="1"/>
</dbReference>
<feature type="compositionally biased region" description="Basic residues" evidence="17">
    <location>
        <begin position="35"/>
        <end position="47"/>
    </location>
</feature>
<keyword evidence="14" id="KW-0594">Phospholipid biosynthesis</keyword>
<evidence type="ECO:0000256" key="14">
    <source>
        <dbReference type="ARBA" id="ARBA00023209"/>
    </source>
</evidence>
<evidence type="ECO:0000256" key="11">
    <source>
        <dbReference type="ARBA" id="ARBA00022989"/>
    </source>
</evidence>
<evidence type="ECO:0000256" key="18">
    <source>
        <dbReference type="SAM" id="Phobius"/>
    </source>
</evidence>
<evidence type="ECO:0000256" key="7">
    <source>
        <dbReference type="ARBA" id="ARBA00022516"/>
    </source>
</evidence>
<evidence type="ECO:0000256" key="15">
    <source>
        <dbReference type="ARBA" id="ARBA00023264"/>
    </source>
</evidence>
<evidence type="ECO:0000313" key="20">
    <source>
        <dbReference type="Proteomes" id="UP000815325"/>
    </source>
</evidence>
<keyword evidence="7" id="KW-0444">Lipid biosynthesis</keyword>
<evidence type="ECO:0000256" key="6">
    <source>
        <dbReference type="ARBA" id="ARBA00012487"/>
    </source>
</evidence>
<dbReference type="EMBL" id="MU070210">
    <property type="protein sequence ID" value="KAF5829051.1"/>
    <property type="molecule type" value="Genomic_DNA"/>
</dbReference>
<evidence type="ECO:0000256" key="3">
    <source>
        <dbReference type="ARBA" id="ARBA00005119"/>
    </source>
</evidence>
<dbReference type="PANTHER" id="PTHR47101:SF1">
    <property type="entry name" value="PHOSPHATIDATE CYTIDYLYLTRANSFERASE 4, CHLOROPLASTIC"/>
    <property type="match status" value="1"/>
</dbReference>
<proteinExistence type="inferred from homology"/>
<dbReference type="GO" id="GO:0016779">
    <property type="term" value="F:nucleotidyltransferase activity"/>
    <property type="evidence" value="ECO:0007669"/>
    <property type="project" value="UniProtKB-KW"/>
</dbReference>
<gene>
    <name evidence="19" type="ORF">DUNSADRAFT_16635</name>
</gene>
<keyword evidence="8 16" id="KW-0808">Transferase</keyword>
<evidence type="ECO:0000256" key="13">
    <source>
        <dbReference type="ARBA" id="ARBA00023136"/>
    </source>
</evidence>
<feature type="compositionally biased region" description="Low complexity" evidence="17">
    <location>
        <begin position="162"/>
        <end position="180"/>
    </location>
</feature>
<feature type="transmembrane region" description="Helical" evidence="18">
    <location>
        <begin position="302"/>
        <end position="320"/>
    </location>
</feature>
<feature type="transmembrane region" description="Helical" evidence="18">
    <location>
        <begin position="385"/>
        <end position="403"/>
    </location>
</feature>
<name>A0ABQ7G375_DUNSA</name>
<keyword evidence="13 18" id="KW-0472">Membrane</keyword>
<sequence>MSSVPCMSWPCCSGGTLHQLHPQQHNHHLHFSYLHHRRRPGGPRTRPHPSPFPASLQPPTRYQQPVSLSSSSSSSSSSSGSSGSNVSSTENGVSRDSNKGGLQLKGQQSIGGSYDHVQVEELPQHSSSSLPPQPAIAVETNGAGSAGAAASPSPPPPSENQPAHAAAEAPPAKPSPAAKAKSTAAKFANRLIFGVLLGLAGGGTIAAGTLPFLAVVLFIAFQATQEYYGFITSRQMTEGMTPPPPLVSSLTTVLCVSMALLAYFKPTSLRSGSVLALASFILLVLEVLLIKKPKFAQMASSLFGLFYCGWLPSFWVKLRMLPAAAPSVPFLGFLSTFTPWTVGLLATFTTVACIVAADTGAYFVGKNLGRTKFTEISPKKTVEGALGGLLSSIGVALALWKATHWPATPLAAVGMGVLIFFSSLFGDLIESIMKRDAGMKDSGTLIPGHGGLLDRVDSYMFTGAVTYFYLVFVLPTYGLV</sequence>
<dbReference type="InterPro" id="IPR000374">
    <property type="entry name" value="PC_trans"/>
</dbReference>
<evidence type="ECO:0000256" key="10">
    <source>
        <dbReference type="ARBA" id="ARBA00022695"/>
    </source>
</evidence>
<dbReference type="EC" id="2.7.7.41" evidence="6 16"/>
<organism evidence="19 20">
    <name type="scientific">Dunaliella salina</name>
    <name type="common">Green alga</name>
    <name type="synonym">Protococcus salinus</name>
    <dbReference type="NCBI Taxonomy" id="3046"/>
    <lineage>
        <taxon>Eukaryota</taxon>
        <taxon>Viridiplantae</taxon>
        <taxon>Chlorophyta</taxon>
        <taxon>core chlorophytes</taxon>
        <taxon>Chlorophyceae</taxon>
        <taxon>CS clade</taxon>
        <taxon>Chlamydomonadales</taxon>
        <taxon>Dunaliellaceae</taxon>
        <taxon>Dunaliella</taxon>
    </lineage>
</organism>
<comment type="subcellular location">
    <subcellularLocation>
        <location evidence="2">Membrane</location>
        <topology evidence="2">Multi-pass membrane protein</topology>
    </subcellularLocation>
</comment>
<feature type="region of interest" description="Disordered" evidence="17">
    <location>
        <begin position="35"/>
        <end position="180"/>
    </location>
</feature>
<evidence type="ECO:0000313" key="19">
    <source>
        <dbReference type="EMBL" id="KAF5829051.1"/>
    </source>
</evidence>
<feature type="transmembrane region" description="Helical" evidence="18">
    <location>
        <begin position="459"/>
        <end position="479"/>
    </location>
</feature>
<comment type="catalytic activity">
    <reaction evidence="1 16">
        <text>a 1,2-diacyl-sn-glycero-3-phosphate + CTP + H(+) = a CDP-1,2-diacyl-sn-glycerol + diphosphate</text>
        <dbReference type="Rhea" id="RHEA:16229"/>
        <dbReference type="ChEBI" id="CHEBI:15378"/>
        <dbReference type="ChEBI" id="CHEBI:33019"/>
        <dbReference type="ChEBI" id="CHEBI:37563"/>
        <dbReference type="ChEBI" id="CHEBI:58332"/>
        <dbReference type="ChEBI" id="CHEBI:58608"/>
        <dbReference type="EC" id="2.7.7.41"/>
    </reaction>
</comment>
<comment type="pathway">
    <text evidence="4">Lipid metabolism.</text>
</comment>
<keyword evidence="10 16" id="KW-0548">Nucleotidyltransferase</keyword>
<keyword evidence="15" id="KW-1208">Phospholipid metabolism</keyword>
<evidence type="ECO:0000256" key="8">
    <source>
        <dbReference type="ARBA" id="ARBA00022679"/>
    </source>
</evidence>
<evidence type="ECO:0000256" key="17">
    <source>
        <dbReference type="SAM" id="MobiDB-lite"/>
    </source>
</evidence>
<comment type="caution">
    <text evidence="19">The sequence shown here is derived from an EMBL/GenBank/DDBJ whole genome shotgun (WGS) entry which is preliminary data.</text>
</comment>
<keyword evidence="20" id="KW-1185">Reference proteome</keyword>
<feature type="transmembrane region" description="Helical" evidence="18">
    <location>
        <begin position="191"/>
        <end position="224"/>
    </location>
</feature>
<comment type="similarity">
    <text evidence="5 16">Belongs to the CDS family.</text>
</comment>
<evidence type="ECO:0000256" key="9">
    <source>
        <dbReference type="ARBA" id="ARBA00022692"/>
    </source>
</evidence>
<evidence type="ECO:0000256" key="2">
    <source>
        <dbReference type="ARBA" id="ARBA00004141"/>
    </source>
</evidence>
<dbReference type="Pfam" id="PF01148">
    <property type="entry name" value="CTP_transf_1"/>
    <property type="match status" value="1"/>
</dbReference>
<evidence type="ECO:0000256" key="5">
    <source>
        <dbReference type="ARBA" id="ARBA00010185"/>
    </source>
</evidence>
<evidence type="ECO:0000256" key="4">
    <source>
        <dbReference type="ARBA" id="ARBA00005189"/>
    </source>
</evidence>
<keyword evidence="11 18" id="KW-1133">Transmembrane helix</keyword>
<reference evidence="19" key="1">
    <citation type="submission" date="2017-08" db="EMBL/GenBank/DDBJ databases">
        <authorList>
            <person name="Polle J.E."/>
            <person name="Barry K."/>
            <person name="Cushman J."/>
            <person name="Schmutz J."/>
            <person name="Tran D."/>
            <person name="Hathwaick L.T."/>
            <person name="Yim W.C."/>
            <person name="Jenkins J."/>
            <person name="Mckie-Krisberg Z.M."/>
            <person name="Prochnik S."/>
            <person name="Lindquist E."/>
            <person name="Dockter R.B."/>
            <person name="Adam C."/>
            <person name="Molina H."/>
            <person name="Bunkerborg J."/>
            <person name="Jin E."/>
            <person name="Buchheim M."/>
            <person name="Magnuson J."/>
        </authorList>
    </citation>
    <scope>NUCLEOTIDE SEQUENCE</scope>
    <source>
        <strain evidence="19">CCAP 19/18</strain>
    </source>
</reference>
<dbReference type="Proteomes" id="UP000815325">
    <property type="component" value="Unassembled WGS sequence"/>
</dbReference>
<keyword evidence="9 16" id="KW-0812">Transmembrane</keyword>
<evidence type="ECO:0000256" key="12">
    <source>
        <dbReference type="ARBA" id="ARBA00023098"/>
    </source>
</evidence>
<protein>
    <recommendedName>
        <fullName evidence="6 16">Phosphatidate cytidylyltransferase</fullName>
        <ecNumber evidence="6 16">2.7.7.41</ecNumber>
    </recommendedName>
</protein>
<feature type="transmembrane region" description="Helical" evidence="18">
    <location>
        <begin position="340"/>
        <end position="364"/>
    </location>
</feature>
<comment type="pathway">
    <text evidence="3 16">Phospholipid metabolism; CDP-diacylglycerol biosynthesis; CDP-diacylglycerol from sn-glycerol 3-phosphate: step 3/3.</text>
</comment>
<evidence type="ECO:0000256" key="1">
    <source>
        <dbReference type="ARBA" id="ARBA00001698"/>
    </source>
</evidence>
<feature type="compositionally biased region" description="Low complexity" evidence="17">
    <location>
        <begin position="142"/>
        <end position="151"/>
    </location>
</feature>
<evidence type="ECO:0000256" key="16">
    <source>
        <dbReference type="RuleBase" id="RU003938"/>
    </source>
</evidence>
<dbReference type="PROSITE" id="PS01315">
    <property type="entry name" value="CDS"/>
    <property type="match status" value="1"/>
</dbReference>
<keyword evidence="12" id="KW-0443">Lipid metabolism</keyword>
<feature type="compositionally biased region" description="Low complexity" evidence="17">
    <location>
        <begin position="66"/>
        <end position="88"/>
    </location>
</feature>
<feature type="transmembrane region" description="Helical" evidence="18">
    <location>
        <begin position="270"/>
        <end position="290"/>
    </location>
</feature>
<feature type="transmembrane region" description="Helical" evidence="18">
    <location>
        <begin position="245"/>
        <end position="264"/>
    </location>
</feature>
<feature type="transmembrane region" description="Helical" evidence="18">
    <location>
        <begin position="409"/>
        <end position="429"/>
    </location>
</feature>